<reference evidence="3" key="4">
    <citation type="journal article" date="2008" name="Nucleic Acids Res.">
        <title>The rice annotation project database (RAP-DB): 2008 update.</title>
        <authorList>
            <consortium name="The rice annotation project (RAP)"/>
        </authorList>
    </citation>
    <scope>GENOME REANNOTATION</scope>
    <source>
        <strain evidence="3">cv. Nipponbare</strain>
    </source>
</reference>
<dbReference type="EMBL" id="AP004690">
    <property type="protein sequence ID" value="BAD05458.1"/>
    <property type="molecule type" value="Genomic_DNA"/>
</dbReference>
<gene>
    <name evidence="1" type="ORF">OJ1033_B09.10</name>
    <name evidence="2" type="ORF">P0437G01.32</name>
</gene>
<proteinExistence type="predicted"/>
<dbReference type="EMBL" id="AP003859">
    <property type="protein sequence ID" value="BAD05187.1"/>
    <property type="molecule type" value="Genomic_DNA"/>
</dbReference>
<reference evidence="1" key="1">
    <citation type="submission" date="2001-07" db="EMBL/GenBank/DDBJ databases">
        <title>Oryza sativa nipponbare(GA3) genomic DNA, chromosome 8, BAC clone:OJ1033_B09.</title>
        <authorList>
            <person name="Sasaki T."/>
            <person name="Matsumoto T."/>
            <person name="Yamamoto K."/>
        </authorList>
    </citation>
    <scope>NUCLEOTIDE SEQUENCE</scope>
</reference>
<name>Q6Z9Y5_ORYSJ</name>
<reference evidence="3" key="3">
    <citation type="journal article" date="2005" name="Nature">
        <title>The map-based sequence of the rice genome.</title>
        <authorList>
            <consortium name="International rice genome sequencing project (IRGSP)"/>
            <person name="Matsumoto T."/>
            <person name="Wu J."/>
            <person name="Kanamori H."/>
            <person name="Katayose Y."/>
            <person name="Fujisawa M."/>
            <person name="Namiki N."/>
            <person name="Mizuno H."/>
            <person name="Yamamoto K."/>
            <person name="Antonio B.A."/>
            <person name="Baba T."/>
            <person name="Sakata K."/>
            <person name="Nagamura Y."/>
            <person name="Aoki H."/>
            <person name="Arikawa K."/>
            <person name="Arita K."/>
            <person name="Bito T."/>
            <person name="Chiden Y."/>
            <person name="Fujitsuka N."/>
            <person name="Fukunaka R."/>
            <person name="Hamada M."/>
            <person name="Harada C."/>
            <person name="Hayashi A."/>
            <person name="Hijishita S."/>
            <person name="Honda M."/>
            <person name="Hosokawa S."/>
            <person name="Ichikawa Y."/>
            <person name="Idonuma A."/>
            <person name="Iijima M."/>
            <person name="Ikeda M."/>
            <person name="Ikeno M."/>
            <person name="Ito K."/>
            <person name="Ito S."/>
            <person name="Ito T."/>
            <person name="Ito Y."/>
            <person name="Ito Y."/>
            <person name="Iwabuchi A."/>
            <person name="Kamiya K."/>
            <person name="Karasawa W."/>
            <person name="Kurita K."/>
            <person name="Katagiri S."/>
            <person name="Kikuta A."/>
            <person name="Kobayashi H."/>
            <person name="Kobayashi N."/>
            <person name="Machita K."/>
            <person name="Maehara T."/>
            <person name="Masukawa M."/>
            <person name="Mizubayashi T."/>
            <person name="Mukai Y."/>
            <person name="Nagasaki H."/>
            <person name="Nagata Y."/>
            <person name="Naito S."/>
            <person name="Nakashima M."/>
            <person name="Nakama Y."/>
            <person name="Nakamichi Y."/>
            <person name="Nakamura M."/>
            <person name="Meguro A."/>
            <person name="Negishi M."/>
            <person name="Ohta I."/>
            <person name="Ohta T."/>
            <person name="Okamoto M."/>
            <person name="Ono N."/>
            <person name="Saji S."/>
            <person name="Sakaguchi M."/>
            <person name="Sakai K."/>
            <person name="Shibata M."/>
            <person name="Shimokawa T."/>
            <person name="Song J."/>
            <person name="Takazaki Y."/>
            <person name="Terasawa K."/>
            <person name="Tsugane M."/>
            <person name="Tsuji K."/>
            <person name="Ueda S."/>
            <person name="Waki K."/>
            <person name="Yamagata H."/>
            <person name="Yamamoto M."/>
            <person name="Yamamoto S."/>
            <person name="Yamane H."/>
            <person name="Yoshiki S."/>
            <person name="Yoshihara R."/>
            <person name="Yukawa K."/>
            <person name="Zhong H."/>
            <person name="Yano M."/>
            <person name="Yuan Q."/>
            <person name="Ouyang S."/>
            <person name="Liu J."/>
            <person name="Jones K.M."/>
            <person name="Gansberger K."/>
            <person name="Moffat K."/>
            <person name="Hill J."/>
            <person name="Bera J."/>
            <person name="Fadrosh D."/>
            <person name="Jin S."/>
            <person name="Johri S."/>
            <person name="Kim M."/>
            <person name="Overton L."/>
            <person name="Reardon M."/>
            <person name="Tsitrin T."/>
            <person name="Vuong H."/>
            <person name="Weaver B."/>
            <person name="Ciecko A."/>
            <person name="Tallon L."/>
            <person name="Jackson J."/>
            <person name="Pai G."/>
            <person name="Aken S.V."/>
            <person name="Utterback T."/>
            <person name="Reidmuller S."/>
            <person name="Feldblyum T."/>
            <person name="Hsiao J."/>
            <person name="Zismann V."/>
            <person name="Iobst S."/>
            <person name="de Vazeille A.R."/>
            <person name="Buell C.R."/>
            <person name="Ying K."/>
            <person name="Li Y."/>
            <person name="Lu T."/>
            <person name="Huang Y."/>
            <person name="Zhao Q."/>
            <person name="Feng Q."/>
            <person name="Zhang L."/>
            <person name="Zhu J."/>
            <person name="Weng Q."/>
            <person name="Mu J."/>
            <person name="Lu Y."/>
            <person name="Fan D."/>
            <person name="Liu Y."/>
            <person name="Guan J."/>
            <person name="Zhang Y."/>
            <person name="Yu S."/>
            <person name="Liu X."/>
            <person name="Zhang Y."/>
            <person name="Hong G."/>
            <person name="Han B."/>
            <person name="Choisne N."/>
            <person name="Demange N."/>
            <person name="Orjeda G."/>
            <person name="Samain S."/>
            <person name="Cattolico L."/>
            <person name="Pelletier E."/>
            <person name="Couloux A."/>
            <person name="Segurens B."/>
            <person name="Wincker P."/>
            <person name="D'Hont A."/>
            <person name="Scarpelli C."/>
            <person name="Weissenbach J."/>
            <person name="Salanoubat M."/>
            <person name="Quetier F."/>
            <person name="Yu Y."/>
            <person name="Kim H.R."/>
            <person name="Rambo T."/>
            <person name="Currie J."/>
            <person name="Collura K."/>
            <person name="Luo M."/>
            <person name="Yang T."/>
            <person name="Ammiraju J.S.S."/>
            <person name="Engler F."/>
            <person name="Soderlund C."/>
            <person name="Wing R.A."/>
            <person name="Palmer L.E."/>
            <person name="de la Bastide M."/>
            <person name="Spiegel L."/>
            <person name="Nascimento L."/>
            <person name="Zutavern T."/>
            <person name="O'Shaughnessy A."/>
            <person name="Dike S."/>
            <person name="Dedhia N."/>
            <person name="Preston R."/>
            <person name="Balija V."/>
            <person name="McCombie W.R."/>
            <person name="Chow T."/>
            <person name="Chen H."/>
            <person name="Chung M."/>
            <person name="Chen C."/>
            <person name="Shaw J."/>
            <person name="Wu H."/>
            <person name="Hsiao K."/>
            <person name="Chao Y."/>
            <person name="Chu M."/>
            <person name="Cheng C."/>
            <person name="Hour A."/>
            <person name="Lee P."/>
            <person name="Lin S."/>
            <person name="Lin Y."/>
            <person name="Liou J."/>
            <person name="Liu S."/>
            <person name="Hsing Y."/>
            <person name="Raghuvanshi S."/>
            <person name="Mohanty A."/>
            <person name="Bharti A.K."/>
            <person name="Gaur A."/>
            <person name="Gupta V."/>
            <person name="Kumar D."/>
            <person name="Ravi V."/>
            <person name="Vij S."/>
            <person name="Kapur A."/>
            <person name="Khurana P."/>
            <person name="Khurana P."/>
            <person name="Khurana J.P."/>
            <person name="Tyagi A.K."/>
            <person name="Gaikwad K."/>
            <person name="Singh A."/>
            <person name="Dalal V."/>
            <person name="Srivastava S."/>
            <person name="Dixit A."/>
            <person name="Pal A.K."/>
            <person name="Ghazi I.A."/>
            <person name="Yadav M."/>
            <person name="Pandit A."/>
            <person name="Bhargava A."/>
            <person name="Sureshbabu K."/>
            <person name="Batra K."/>
            <person name="Sharma T.R."/>
            <person name="Mohapatra T."/>
            <person name="Singh N.K."/>
            <person name="Messing J."/>
            <person name="Nelson A.B."/>
            <person name="Fuks G."/>
            <person name="Kavchok S."/>
            <person name="Keizer G."/>
            <person name="Linton E."/>
            <person name="Llaca V."/>
            <person name="Song R."/>
            <person name="Tanyolac B."/>
            <person name="Young S."/>
            <person name="Ho-Il K."/>
            <person name="Hahn J.H."/>
            <person name="Sangsakoo G."/>
            <person name="Vanavichit A."/>
            <person name="de Mattos Luiz.A.T."/>
            <person name="Zimmer P.D."/>
            <person name="Malone G."/>
            <person name="Dellagostin O."/>
            <person name="de Oliveira A.C."/>
            <person name="Bevan M."/>
            <person name="Bancroft I."/>
            <person name="Minx P."/>
            <person name="Cordum H."/>
            <person name="Wilson R."/>
            <person name="Cheng Z."/>
            <person name="Jin W."/>
            <person name="Jiang J."/>
            <person name="Leong S.A."/>
            <person name="Iwama H."/>
            <person name="Gojobori T."/>
            <person name="Itoh T."/>
            <person name="Niimura Y."/>
            <person name="Fujii Y."/>
            <person name="Habara T."/>
            <person name="Sakai H."/>
            <person name="Sato Y."/>
            <person name="Wilson G."/>
            <person name="Kumar K."/>
            <person name="McCouch S."/>
            <person name="Juretic N."/>
            <person name="Hoen D."/>
            <person name="Wright S."/>
            <person name="Bruskiewich R."/>
            <person name="Bureau T."/>
            <person name="Miyao A."/>
            <person name="Hirochika H."/>
            <person name="Nishikawa T."/>
            <person name="Kadowaki K."/>
            <person name="Sugiura M."/>
            <person name="Burr B."/>
            <person name="Sasaki T."/>
        </authorList>
    </citation>
    <scope>NUCLEOTIDE SEQUENCE [LARGE SCALE GENOMIC DNA]</scope>
    <source>
        <strain evidence="3">cv. Nipponbare</strain>
    </source>
</reference>
<reference evidence="2" key="2">
    <citation type="submission" date="2002-01" db="EMBL/GenBank/DDBJ databases">
        <title>Oryza sativa nipponbare(GA3) genomic DNA, chromosome 8, PAC clone:P0437G01.</title>
        <authorList>
            <person name="Sasaki T."/>
            <person name="Matsumoto T."/>
            <person name="Yamamoto K."/>
        </authorList>
    </citation>
    <scope>NUCLEOTIDE SEQUENCE</scope>
</reference>
<evidence type="ECO:0000313" key="2">
    <source>
        <dbReference type="EMBL" id="BAD05458.1"/>
    </source>
</evidence>
<evidence type="ECO:0000313" key="3">
    <source>
        <dbReference type="Proteomes" id="UP000000763"/>
    </source>
</evidence>
<organism evidence="2 3">
    <name type="scientific">Oryza sativa subsp. japonica</name>
    <name type="common">Rice</name>
    <dbReference type="NCBI Taxonomy" id="39947"/>
    <lineage>
        <taxon>Eukaryota</taxon>
        <taxon>Viridiplantae</taxon>
        <taxon>Streptophyta</taxon>
        <taxon>Embryophyta</taxon>
        <taxon>Tracheophyta</taxon>
        <taxon>Spermatophyta</taxon>
        <taxon>Magnoliopsida</taxon>
        <taxon>Liliopsida</taxon>
        <taxon>Poales</taxon>
        <taxon>Poaceae</taxon>
        <taxon>BOP clade</taxon>
        <taxon>Oryzoideae</taxon>
        <taxon>Oryzeae</taxon>
        <taxon>Oryzinae</taxon>
        <taxon>Oryza</taxon>
        <taxon>Oryza sativa</taxon>
    </lineage>
</organism>
<accession>Q6Z9Y5</accession>
<protein>
    <submittedName>
        <fullName evidence="2">Uncharacterized protein</fullName>
    </submittedName>
</protein>
<dbReference type="Proteomes" id="UP000000763">
    <property type="component" value="Chromosome 8"/>
</dbReference>
<sequence>MEAGVFARFLKILEFLSFHNSHATSIIIDLRAFFGMFCAEGCPKVDKFSKVLRSCEELWLQVCDPLVPVRAPELSLSAPFPIVISVATLKSFLSVSSQGTGSPSQAMAQKYFWYMMVTEFIRKRTDIPL</sequence>
<evidence type="ECO:0000313" key="1">
    <source>
        <dbReference type="EMBL" id="BAD05187.1"/>
    </source>
</evidence>
<dbReference type="AlphaFoldDB" id="Q6Z9Y5"/>